<dbReference type="InterPro" id="IPR042178">
    <property type="entry name" value="Serpin_sf_1"/>
</dbReference>
<dbReference type="InterPro" id="IPR023795">
    <property type="entry name" value="Serpin_CS"/>
</dbReference>
<dbReference type="SUPFAM" id="SSF56574">
    <property type="entry name" value="Serpins"/>
    <property type="match status" value="1"/>
</dbReference>
<feature type="domain" description="Serpin" evidence="2">
    <location>
        <begin position="25"/>
        <end position="126"/>
    </location>
</feature>
<dbReference type="PANTHER" id="PTHR11461">
    <property type="entry name" value="SERINE PROTEASE INHIBITOR, SERPIN"/>
    <property type="match status" value="1"/>
</dbReference>
<dbReference type="Pfam" id="PF00079">
    <property type="entry name" value="Serpin"/>
    <property type="match status" value="1"/>
</dbReference>
<gene>
    <name evidence="3" type="ORF">QVD17_39105</name>
</gene>
<evidence type="ECO:0000313" key="3">
    <source>
        <dbReference type="EMBL" id="KAK1407489.1"/>
    </source>
</evidence>
<proteinExistence type="inferred from homology"/>
<evidence type="ECO:0000259" key="2">
    <source>
        <dbReference type="Pfam" id="PF00079"/>
    </source>
</evidence>
<dbReference type="InterPro" id="IPR023796">
    <property type="entry name" value="Serpin_dom"/>
</dbReference>
<evidence type="ECO:0000256" key="1">
    <source>
        <dbReference type="ARBA" id="ARBA00009500"/>
    </source>
</evidence>
<comment type="similarity">
    <text evidence="1">Belongs to the serpin family.</text>
</comment>
<reference evidence="3" key="1">
    <citation type="journal article" date="2023" name="bioRxiv">
        <title>Improved chromosome-level genome assembly for marigold (Tagetes erecta).</title>
        <authorList>
            <person name="Jiang F."/>
            <person name="Yuan L."/>
            <person name="Wang S."/>
            <person name="Wang H."/>
            <person name="Xu D."/>
            <person name="Wang A."/>
            <person name="Fan W."/>
        </authorList>
    </citation>
    <scope>NUCLEOTIDE SEQUENCE</scope>
    <source>
        <strain evidence="3">WSJ</strain>
        <tissue evidence="3">Leaf</tissue>
    </source>
</reference>
<dbReference type="PROSITE" id="PS00284">
    <property type="entry name" value="SERPIN"/>
    <property type="match status" value="1"/>
</dbReference>
<dbReference type="InterPro" id="IPR000215">
    <property type="entry name" value="Serpin_fam"/>
</dbReference>
<organism evidence="3 4">
    <name type="scientific">Tagetes erecta</name>
    <name type="common">African marigold</name>
    <dbReference type="NCBI Taxonomy" id="13708"/>
    <lineage>
        <taxon>Eukaryota</taxon>
        <taxon>Viridiplantae</taxon>
        <taxon>Streptophyta</taxon>
        <taxon>Embryophyta</taxon>
        <taxon>Tracheophyta</taxon>
        <taxon>Spermatophyta</taxon>
        <taxon>Magnoliopsida</taxon>
        <taxon>eudicotyledons</taxon>
        <taxon>Gunneridae</taxon>
        <taxon>Pentapetalae</taxon>
        <taxon>asterids</taxon>
        <taxon>campanulids</taxon>
        <taxon>Asterales</taxon>
        <taxon>Asteraceae</taxon>
        <taxon>Asteroideae</taxon>
        <taxon>Heliantheae alliance</taxon>
        <taxon>Tageteae</taxon>
        <taxon>Tagetes</taxon>
    </lineage>
</organism>
<dbReference type="GO" id="GO:0005615">
    <property type="term" value="C:extracellular space"/>
    <property type="evidence" value="ECO:0007669"/>
    <property type="project" value="InterPro"/>
</dbReference>
<dbReference type="PANTHER" id="PTHR11461:SF211">
    <property type="entry name" value="GH10112P-RELATED"/>
    <property type="match status" value="1"/>
</dbReference>
<dbReference type="GO" id="GO:0004867">
    <property type="term" value="F:serine-type endopeptidase inhibitor activity"/>
    <property type="evidence" value="ECO:0007669"/>
    <property type="project" value="InterPro"/>
</dbReference>
<evidence type="ECO:0000313" key="4">
    <source>
        <dbReference type="Proteomes" id="UP001229421"/>
    </source>
</evidence>
<protein>
    <recommendedName>
        <fullName evidence="2">Serpin domain-containing protein</fullName>
    </recommendedName>
</protein>
<keyword evidence="4" id="KW-1185">Reference proteome</keyword>
<name>A0AAD8JQ46_TARER</name>
<dbReference type="Proteomes" id="UP001229421">
    <property type="component" value="Unassembled WGS sequence"/>
</dbReference>
<dbReference type="InterPro" id="IPR036186">
    <property type="entry name" value="Serpin_sf"/>
</dbReference>
<comment type="caution">
    <text evidence="3">The sequence shown here is derived from an EMBL/GenBank/DDBJ whole genome shotgun (WGS) entry which is preliminary data.</text>
</comment>
<dbReference type="EMBL" id="JAUHHV010000011">
    <property type="protein sequence ID" value="KAK1407489.1"/>
    <property type="molecule type" value="Genomic_DNA"/>
</dbReference>
<accession>A0AAD8JQ46</accession>
<sequence length="129" mass="14226">MRSTSRERGLRSLTARSQKIPTELAEMIDPLKELKLVSPFTKEASLTEMIDPSACQNMYASSIHHASFIEVNEEGTKAAAAFAVVLMGSSRMIKPKVDFVADHPFLFVIREDVSGAVLFVGEVIEPRDS</sequence>
<dbReference type="Gene3D" id="3.30.497.10">
    <property type="entry name" value="Antithrombin, subunit I, domain 2"/>
    <property type="match status" value="1"/>
</dbReference>
<dbReference type="AlphaFoldDB" id="A0AAD8JQ46"/>